<dbReference type="EMBL" id="WEID01000082">
    <property type="protein sequence ID" value="KAB8128483.1"/>
    <property type="molecule type" value="Genomic_DNA"/>
</dbReference>
<dbReference type="CDD" id="cd00397">
    <property type="entry name" value="DNA_BRE_C"/>
    <property type="match status" value="1"/>
</dbReference>
<reference evidence="8 9" key="1">
    <citation type="submission" date="2019-10" db="EMBL/GenBank/DDBJ databases">
        <title>Gracilibacillus sp. nov. isolated from rice seeds.</title>
        <authorList>
            <person name="He S."/>
        </authorList>
    </citation>
    <scope>NUCLEOTIDE SEQUENCE [LARGE SCALE GENOMIC DNA]</scope>
    <source>
        <strain evidence="8 9">TD8</strain>
    </source>
</reference>
<proteinExistence type="inferred from homology"/>
<sequence>MFNFLIEIDNYMTDCNSRGLSQKTMRSYDQTLRLFMRYLEDVHNVKDVRKVKTEHIKAYFTYIRERGKYGAIADEKTRHINNLQNRSDTGEKVSETTLANYQRNINAFFAYLYKEKVIRKNPCEGIEKIKPQRKVKSLLSEQELQLFFRSFDLSKFHEFRTWMFARLILDTGARISELNETVPSDIDFRNNALLLRITKNKKERFVYFSGKTGRYLKSWLEYRDRYTNSPHVFPSIRGNKMDIRTIETAFRKHSKLCGVEVRPHQLRNNFAKYYLLNGGDFATLSRLLDHSSVEVTQQIYLDFADQEISKKYQQHSPLNNLDI</sequence>
<keyword evidence="3 5" id="KW-0238">DNA-binding</keyword>
<dbReference type="Pfam" id="PF02899">
    <property type="entry name" value="Phage_int_SAM_1"/>
    <property type="match status" value="1"/>
</dbReference>
<keyword evidence="9" id="KW-1185">Reference proteome</keyword>
<dbReference type="InterPro" id="IPR011010">
    <property type="entry name" value="DNA_brk_join_enz"/>
</dbReference>
<dbReference type="InterPro" id="IPR002104">
    <property type="entry name" value="Integrase_catalytic"/>
</dbReference>
<comment type="caution">
    <text evidence="8">The sequence shown here is derived from an EMBL/GenBank/DDBJ whole genome shotgun (WGS) entry which is preliminary data.</text>
</comment>
<dbReference type="AlphaFoldDB" id="A0A7C8KQN1"/>
<comment type="similarity">
    <text evidence="1">Belongs to the 'phage' integrase family.</text>
</comment>
<evidence type="ECO:0000313" key="9">
    <source>
        <dbReference type="Proteomes" id="UP000480246"/>
    </source>
</evidence>
<dbReference type="GO" id="GO:0003677">
    <property type="term" value="F:DNA binding"/>
    <property type="evidence" value="ECO:0007669"/>
    <property type="project" value="UniProtKB-UniRule"/>
</dbReference>
<feature type="domain" description="Core-binding (CB)" evidence="7">
    <location>
        <begin position="1"/>
        <end position="113"/>
    </location>
</feature>
<dbReference type="OrthoDB" id="107900at2"/>
<dbReference type="Pfam" id="PF00589">
    <property type="entry name" value="Phage_integrase"/>
    <property type="match status" value="1"/>
</dbReference>
<evidence type="ECO:0000259" key="7">
    <source>
        <dbReference type="PROSITE" id="PS51900"/>
    </source>
</evidence>
<dbReference type="GO" id="GO:0015074">
    <property type="term" value="P:DNA integration"/>
    <property type="evidence" value="ECO:0007669"/>
    <property type="project" value="InterPro"/>
</dbReference>
<dbReference type="InterPro" id="IPR010998">
    <property type="entry name" value="Integrase_recombinase_N"/>
</dbReference>
<evidence type="ECO:0000313" key="8">
    <source>
        <dbReference type="EMBL" id="KAB8128483.1"/>
    </source>
</evidence>
<dbReference type="Gene3D" id="1.10.150.130">
    <property type="match status" value="1"/>
</dbReference>
<dbReference type="PANTHER" id="PTHR30349">
    <property type="entry name" value="PHAGE INTEGRASE-RELATED"/>
    <property type="match status" value="1"/>
</dbReference>
<feature type="domain" description="Tyr recombinase" evidence="6">
    <location>
        <begin position="133"/>
        <end position="313"/>
    </location>
</feature>
<dbReference type="InterPro" id="IPR004107">
    <property type="entry name" value="Integrase_SAM-like_N"/>
</dbReference>
<evidence type="ECO:0000259" key="6">
    <source>
        <dbReference type="PROSITE" id="PS51898"/>
    </source>
</evidence>
<dbReference type="PROSITE" id="PS51898">
    <property type="entry name" value="TYR_RECOMBINASE"/>
    <property type="match status" value="1"/>
</dbReference>
<dbReference type="Proteomes" id="UP000480246">
    <property type="component" value="Unassembled WGS sequence"/>
</dbReference>
<dbReference type="RefSeq" id="WP_153405948.1">
    <property type="nucleotide sequence ID" value="NZ_ML762438.1"/>
</dbReference>
<dbReference type="InterPro" id="IPR044068">
    <property type="entry name" value="CB"/>
</dbReference>
<evidence type="ECO:0000256" key="3">
    <source>
        <dbReference type="ARBA" id="ARBA00023125"/>
    </source>
</evidence>
<protein>
    <submittedName>
        <fullName evidence="8">Tyrosine-type recombinase/integrase</fullName>
    </submittedName>
</protein>
<dbReference type="InterPro" id="IPR050090">
    <property type="entry name" value="Tyrosine_recombinase_XerCD"/>
</dbReference>
<gene>
    <name evidence="8" type="ORF">F9U64_16255</name>
</gene>
<dbReference type="SUPFAM" id="SSF56349">
    <property type="entry name" value="DNA breaking-rejoining enzymes"/>
    <property type="match status" value="1"/>
</dbReference>
<evidence type="ECO:0000256" key="2">
    <source>
        <dbReference type="ARBA" id="ARBA00022908"/>
    </source>
</evidence>
<evidence type="ECO:0000256" key="5">
    <source>
        <dbReference type="PROSITE-ProRule" id="PRU01248"/>
    </source>
</evidence>
<dbReference type="PROSITE" id="PS51900">
    <property type="entry name" value="CB"/>
    <property type="match status" value="1"/>
</dbReference>
<dbReference type="InterPro" id="IPR013762">
    <property type="entry name" value="Integrase-like_cat_sf"/>
</dbReference>
<dbReference type="GO" id="GO:0006310">
    <property type="term" value="P:DNA recombination"/>
    <property type="evidence" value="ECO:0007669"/>
    <property type="project" value="UniProtKB-KW"/>
</dbReference>
<organism evidence="8 9">
    <name type="scientific">Gracilibacillus oryzae</name>
    <dbReference type="NCBI Taxonomy" id="1672701"/>
    <lineage>
        <taxon>Bacteria</taxon>
        <taxon>Bacillati</taxon>
        <taxon>Bacillota</taxon>
        <taxon>Bacilli</taxon>
        <taxon>Bacillales</taxon>
        <taxon>Bacillaceae</taxon>
        <taxon>Gracilibacillus</taxon>
    </lineage>
</organism>
<dbReference type="Gene3D" id="1.10.443.10">
    <property type="entry name" value="Intergrase catalytic core"/>
    <property type="match status" value="1"/>
</dbReference>
<name>A0A7C8KQN1_9BACI</name>
<dbReference type="PANTHER" id="PTHR30349:SF41">
    <property type="entry name" value="INTEGRASE_RECOMBINASE PROTEIN MJ0367-RELATED"/>
    <property type="match status" value="1"/>
</dbReference>
<evidence type="ECO:0000256" key="1">
    <source>
        <dbReference type="ARBA" id="ARBA00008857"/>
    </source>
</evidence>
<keyword evidence="4" id="KW-0233">DNA recombination</keyword>
<keyword evidence="2" id="KW-0229">DNA integration</keyword>
<accession>A0A7C8KQN1</accession>
<evidence type="ECO:0000256" key="4">
    <source>
        <dbReference type="ARBA" id="ARBA00023172"/>
    </source>
</evidence>